<dbReference type="SUPFAM" id="SSF51905">
    <property type="entry name" value="FAD/NAD(P)-binding domain"/>
    <property type="match status" value="1"/>
</dbReference>
<evidence type="ECO:0000259" key="6">
    <source>
        <dbReference type="Pfam" id="PF01593"/>
    </source>
</evidence>
<dbReference type="InterPro" id="IPR052206">
    <property type="entry name" value="Retinol_saturase"/>
</dbReference>
<accession>A0A5R9KMT2</accession>
<sequence length="534" mass="59545">MGALAAAICLTSKGQKVLVLEQHNVPGGWCHSFHIAGHRFSPGCHYIGQLGQGQTTRELYEGLGIANELVFFEMNSAAYEHCWVGPNRIDIQACFDELYSNLSERFPAEKKGLSRYLAMIRKVSGQLALIPRMQGFWDHVTIPWRTRHLGKYGLFNLQKVINWYIKDPLLKTVLTIQWGNHGLTPDKACFPYHAAVMDHYSNGGFYPMGGGSAIVKAMTNRIKRNGGQILTAQKVARILVQGEKNKRAIGVELANGQKMYAKTIISNADPEKTYLQLIGKQHLSAKLIKQIAKTRYSCASLVLFLVVKMDVCKAGLDSGNVWVIPDTDSKSHYKKETDKSPNLSRFFISCSTLKDPTSFDGIHHTLEVITLLDNTLFDKFKDEASGRSKAYLQYKEQLCIEMIESLEKVLPGISDSIIHKELGTPLTNVRYIGSTNGCIYGTEKSFWQIGAFGYQSRSEIENLYLCGASILANGIAGATYSGVQTAARILDSTQAELLKPDLSQKLRVYAAEDASQYPDWIKRKISQRKGIKDL</sequence>
<keyword evidence="8" id="KW-1185">Reference proteome</keyword>
<evidence type="ECO:0000313" key="7">
    <source>
        <dbReference type="EMBL" id="TLU97458.1"/>
    </source>
</evidence>
<protein>
    <submittedName>
        <fullName evidence="7">NAD(P)/FAD-dependent oxidoreductase</fullName>
    </submittedName>
</protein>
<name>A0A5R9KMT2_9BACT</name>
<feature type="domain" description="Amine oxidase" evidence="6">
    <location>
        <begin position="4"/>
        <end position="490"/>
    </location>
</feature>
<dbReference type="OrthoDB" id="9789960at2"/>
<dbReference type="AlphaFoldDB" id="A0A5R9KMT2"/>
<gene>
    <name evidence="7" type="ORF">FEM55_00515</name>
</gene>
<keyword evidence="4" id="KW-0521">NADP</keyword>
<proteinExistence type="predicted"/>
<dbReference type="EMBL" id="VCEI01000004">
    <property type="protein sequence ID" value="TLU97458.1"/>
    <property type="molecule type" value="Genomic_DNA"/>
</dbReference>
<dbReference type="PANTHER" id="PTHR46091:SF3">
    <property type="entry name" value="AMINE OXIDASE DOMAIN-CONTAINING PROTEIN"/>
    <property type="match status" value="1"/>
</dbReference>
<reference evidence="7 8" key="1">
    <citation type="submission" date="2019-05" db="EMBL/GenBank/DDBJ databases">
        <authorList>
            <person name="Qu J.-H."/>
        </authorList>
    </citation>
    <scope>NUCLEOTIDE SEQUENCE [LARGE SCALE GENOMIC DNA]</scope>
    <source>
        <strain evidence="7 8">Z12</strain>
    </source>
</reference>
<evidence type="ECO:0000256" key="4">
    <source>
        <dbReference type="ARBA" id="ARBA00022857"/>
    </source>
</evidence>
<evidence type="ECO:0000256" key="5">
    <source>
        <dbReference type="ARBA" id="ARBA00023027"/>
    </source>
</evidence>
<keyword evidence="1" id="KW-0285">Flavoprotein</keyword>
<dbReference type="Proteomes" id="UP000309788">
    <property type="component" value="Unassembled WGS sequence"/>
</dbReference>
<dbReference type="Gene3D" id="3.50.50.60">
    <property type="entry name" value="FAD/NAD(P)-binding domain"/>
    <property type="match status" value="2"/>
</dbReference>
<evidence type="ECO:0000256" key="2">
    <source>
        <dbReference type="ARBA" id="ARBA00022729"/>
    </source>
</evidence>
<evidence type="ECO:0000256" key="3">
    <source>
        <dbReference type="ARBA" id="ARBA00022827"/>
    </source>
</evidence>
<evidence type="ECO:0000256" key="1">
    <source>
        <dbReference type="ARBA" id="ARBA00022630"/>
    </source>
</evidence>
<keyword evidence="2" id="KW-0732">Signal</keyword>
<dbReference type="InterPro" id="IPR036188">
    <property type="entry name" value="FAD/NAD-bd_sf"/>
</dbReference>
<comment type="caution">
    <text evidence="7">The sequence shown here is derived from an EMBL/GenBank/DDBJ whole genome shotgun (WGS) entry which is preliminary data.</text>
</comment>
<keyword evidence="5" id="KW-0520">NAD</keyword>
<keyword evidence="3" id="KW-0274">FAD</keyword>
<organism evidence="7 8">
    <name type="scientific">Dyadobacter sediminis</name>
    <dbReference type="NCBI Taxonomy" id="1493691"/>
    <lineage>
        <taxon>Bacteria</taxon>
        <taxon>Pseudomonadati</taxon>
        <taxon>Bacteroidota</taxon>
        <taxon>Cytophagia</taxon>
        <taxon>Cytophagales</taxon>
        <taxon>Spirosomataceae</taxon>
        <taxon>Dyadobacter</taxon>
    </lineage>
</organism>
<dbReference type="PANTHER" id="PTHR46091">
    <property type="entry name" value="BLR7054 PROTEIN"/>
    <property type="match status" value="1"/>
</dbReference>
<dbReference type="InterPro" id="IPR002937">
    <property type="entry name" value="Amino_oxidase"/>
</dbReference>
<evidence type="ECO:0000313" key="8">
    <source>
        <dbReference type="Proteomes" id="UP000309788"/>
    </source>
</evidence>
<dbReference type="GO" id="GO:0016491">
    <property type="term" value="F:oxidoreductase activity"/>
    <property type="evidence" value="ECO:0007669"/>
    <property type="project" value="InterPro"/>
</dbReference>
<dbReference type="Pfam" id="PF01593">
    <property type="entry name" value="Amino_oxidase"/>
    <property type="match status" value="1"/>
</dbReference>